<evidence type="ECO:0000256" key="1">
    <source>
        <dbReference type="ARBA" id="ARBA00023015"/>
    </source>
</evidence>
<dbReference type="AlphaFoldDB" id="A0AAV3NQA9"/>
<evidence type="ECO:0000313" key="4">
    <source>
        <dbReference type="EMBL" id="GAA0140676.1"/>
    </source>
</evidence>
<proteinExistence type="inferred from homology"/>
<comment type="caution">
    <text evidence="3">Lacks conserved residue(s) required for the propagation of feature annotation.</text>
</comment>
<protein>
    <recommendedName>
        <fullName evidence="6">DELLA protein</fullName>
    </recommendedName>
</protein>
<accession>A0AAV3NQA9</accession>
<evidence type="ECO:0008006" key="6">
    <source>
        <dbReference type="Google" id="ProtNLM"/>
    </source>
</evidence>
<evidence type="ECO:0000256" key="2">
    <source>
        <dbReference type="ARBA" id="ARBA00023163"/>
    </source>
</evidence>
<dbReference type="InterPro" id="IPR005202">
    <property type="entry name" value="TF_GRAS"/>
</dbReference>
<feature type="region of interest" description="SAW" evidence="3">
    <location>
        <begin position="435"/>
        <end position="514"/>
    </location>
</feature>
<evidence type="ECO:0000256" key="3">
    <source>
        <dbReference type="PROSITE-ProRule" id="PRU01191"/>
    </source>
</evidence>
<feature type="region of interest" description="VHIID" evidence="3">
    <location>
        <begin position="222"/>
        <end position="287"/>
    </location>
</feature>
<evidence type="ECO:0000313" key="5">
    <source>
        <dbReference type="Proteomes" id="UP001454036"/>
    </source>
</evidence>
<organism evidence="4 5">
    <name type="scientific">Lithospermum erythrorhizon</name>
    <name type="common">Purple gromwell</name>
    <name type="synonym">Lithospermum officinale var. erythrorhizon</name>
    <dbReference type="NCBI Taxonomy" id="34254"/>
    <lineage>
        <taxon>Eukaryota</taxon>
        <taxon>Viridiplantae</taxon>
        <taxon>Streptophyta</taxon>
        <taxon>Embryophyta</taxon>
        <taxon>Tracheophyta</taxon>
        <taxon>Spermatophyta</taxon>
        <taxon>Magnoliopsida</taxon>
        <taxon>eudicotyledons</taxon>
        <taxon>Gunneridae</taxon>
        <taxon>Pentapetalae</taxon>
        <taxon>asterids</taxon>
        <taxon>lamiids</taxon>
        <taxon>Boraginales</taxon>
        <taxon>Boraginaceae</taxon>
        <taxon>Boraginoideae</taxon>
        <taxon>Lithospermeae</taxon>
        <taxon>Lithospermum</taxon>
    </lineage>
</organism>
<keyword evidence="2" id="KW-0804">Transcription</keyword>
<comment type="similarity">
    <text evidence="3">Belongs to the GRAS family.</text>
</comment>
<dbReference type="EMBL" id="BAABME010000205">
    <property type="protein sequence ID" value="GAA0140676.1"/>
    <property type="molecule type" value="Genomic_DNA"/>
</dbReference>
<dbReference type="PROSITE" id="PS50985">
    <property type="entry name" value="GRAS"/>
    <property type="match status" value="1"/>
</dbReference>
<comment type="caution">
    <text evidence="4">The sequence shown here is derived from an EMBL/GenBank/DDBJ whole genome shotgun (WGS) entry which is preliminary data.</text>
</comment>
<sequence>MQSAFENFDKSFEWEDGNDGVCQPDSAFQSSFEQLDITMRDSTQLRIKWADIGNNMEEQEQQKGLPFSLLSRKNYNIVVCNMEKVGQTSPKISTNEIMGLAGHGFLKNKALNKCTNDVKALRDLMTTNDKLDAELTLHLLTAAEKVSEMEYSIATILLATDCRRLASKTGTPVQRLAYYFVEALEKRIERETTRREVTCSFEQKLDQEGHRMRSNWRYNSAILSFYQQFPFFQALRFAGIQAILERIEMKSKVHIYDIQTRTGAPWAILMEAIAAKRESHPIQHLKITVIQPSTDDKQTLEMIGLQLQSLAKTVGLFQFSFHFIFMADFVDERLDMDPEEAIVVYASFVMSSGVGRPGCLEKFMQVIKSMKPTLMVVTEVEANYNMPSFVNRFVEALFTFGAIFDSLEDGMGREDQTRMDLEEGPMSTAIHNIIVTEGKERVTRNVKYDVWKAFFIRFGMVGTELSESSIYQASIVASSKSCGNSCTLEMEVNERNCLIVGWKGTPLFGLSIWRFT</sequence>
<keyword evidence="1" id="KW-0805">Transcription regulation</keyword>
<reference evidence="4 5" key="1">
    <citation type="submission" date="2024-01" db="EMBL/GenBank/DDBJ databases">
        <title>The complete chloroplast genome sequence of Lithospermum erythrorhizon: insights into the phylogenetic relationship among Boraginaceae species and the maternal lineages of purple gromwells.</title>
        <authorList>
            <person name="Okada T."/>
            <person name="Watanabe K."/>
        </authorList>
    </citation>
    <scope>NUCLEOTIDE SEQUENCE [LARGE SCALE GENOMIC DNA]</scope>
</reference>
<name>A0AAV3NQA9_LITER</name>
<dbReference type="Pfam" id="PF03514">
    <property type="entry name" value="GRAS"/>
    <property type="match status" value="1"/>
</dbReference>
<keyword evidence="5" id="KW-1185">Reference proteome</keyword>
<dbReference type="PANTHER" id="PTHR31636">
    <property type="entry name" value="OSJNBA0084A10.13 PROTEIN-RELATED"/>
    <property type="match status" value="1"/>
</dbReference>
<dbReference type="Proteomes" id="UP001454036">
    <property type="component" value="Unassembled WGS sequence"/>
</dbReference>
<gene>
    <name evidence="4" type="ORF">LIER_01982</name>
</gene>